<sequence length="213" mass="22009">MRKIVTTAAATGVLLLAAVGAANAAPLPGTDLPAPADLFKARIPIVMDNGAITVEGSDYQLGELTGSLDMLAVPCTAPLATDKALDLDSSACAEGADGALAWGQADLHLATPPAAEAGDYGHVRLHLHQTEEGGFDLRIETETSPTDEALVLVNRDPVDLEAKDLGRFGSEGGHSVHASAPVYTEGTTEQNNPYGDFGGDPTKDVNDEPTYFG</sequence>
<proteinExistence type="predicted"/>
<gene>
    <name evidence="3" type="ORF">O1R50_11000</name>
</gene>
<feature type="chain" id="PRO_5040819118" description="CHRD domain-containing protein" evidence="2">
    <location>
        <begin position="25"/>
        <end position="213"/>
    </location>
</feature>
<evidence type="ECO:0000256" key="2">
    <source>
        <dbReference type="SAM" id="SignalP"/>
    </source>
</evidence>
<evidence type="ECO:0000313" key="4">
    <source>
        <dbReference type="Proteomes" id="UP001146067"/>
    </source>
</evidence>
<dbReference type="Proteomes" id="UP001146067">
    <property type="component" value="Unassembled WGS sequence"/>
</dbReference>
<feature type="signal peptide" evidence="2">
    <location>
        <begin position="1"/>
        <end position="24"/>
    </location>
</feature>
<evidence type="ECO:0008006" key="5">
    <source>
        <dbReference type="Google" id="ProtNLM"/>
    </source>
</evidence>
<keyword evidence="2" id="KW-0732">Signal</keyword>
<dbReference type="AlphaFoldDB" id="A0A9X3P8A1"/>
<dbReference type="RefSeq" id="WP_270110071.1">
    <property type="nucleotide sequence ID" value="NZ_JAPZVP010000007.1"/>
</dbReference>
<protein>
    <recommendedName>
        <fullName evidence="5">CHRD domain-containing protein</fullName>
    </recommendedName>
</protein>
<name>A0A9X3P8A1_9ACTN</name>
<keyword evidence="4" id="KW-1185">Reference proteome</keyword>
<organism evidence="3 4">
    <name type="scientific">Glycomyces luteolus</name>
    <dbReference type="NCBI Taxonomy" id="2670330"/>
    <lineage>
        <taxon>Bacteria</taxon>
        <taxon>Bacillati</taxon>
        <taxon>Actinomycetota</taxon>
        <taxon>Actinomycetes</taxon>
        <taxon>Glycomycetales</taxon>
        <taxon>Glycomycetaceae</taxon>
        <taxon>Glycomyces</taxon>
    </lineage>
</organism>
<reference evidence="3" key="1">
    <citation type="submission" date="2022-12" db="EMBL/GenBank/DDBJ databases">
        <title>Gycomyces niveus sp.nov.,a novel actinomycete isolated from soil in Shouguan.</title>
        <authorList>
            <person name="Yang X."/>
        </authorList>
    </citation>
    <scope>NUCLEOTIDE SEQUENCE</scope>
    <source>
        <strain evidence="3">NEAU-A15</strain>
    </source>
</reference>
<feature type="region of interest" description="Disordered" evidence="1">
    <location>
        <begin position="183"/>
        <end position="213"/>
    </location>
</feature>
<accession>A0A9X3P8A1</accession>
<dbReference type="EMBL" id="JAPZVP010000007">
    <property type="protein sequence ID" value="MDA1360157.1"/>
    <property type="molecule type" value="Genomic_DNA"/>
</dbReference>
<evidence type="ECO:0000313" key="3">
    <source>
        <dbReference type="EMBL" id="MDA1360157.1"/>
    </source>
</evidence>
<evidence type="ECO:0000256" key="1">
    <source>
        <dbReference type="SAM" id="MobiDB-lite"/>
    </source>
</evidence>
<comment type="caution">
    <text evidence="3">The sequence shown here is derived from an EMBL/GenBank/DDBJ whole genome shotgun (WGS) entry which is preliminary data.</text>
</comment>